<feature type="non-terminal residue" evidence="2">
    <location>
        <position position="1"/>
    </location>
</feature>
<feature type="region of interest" description="Disordered" evidence="1">
    <location>
        <begin position="1"/>
        <end position="24"/>
    </location>
</feature>
<accession>A0A1E1WJ75</accession>
<evidence type="ECO:0000256" key="1">
    <source>
        <dbReference type="SAM" id="MobiDB-lite"/>
    </source>
</evidence>
<feature type="compositionally biased region" description="Basic and acidic residues" evidence="1">
    <location>
        <begin position="95"/>
        <end position="106"/>
    </location>
</feature>
<dbReference type="AlphaFoldDB" id="A0A1E1WJ75"/>
<feature type="region of interest" description="Disordered" evidence="1">
    <location>
        <begin position="41"/>
        <end position="117"/>
    </location>
</feature>
<name>A0A1E1WJ75_PECGO</name>
<dbReference type="OrthoDB" id="6777429at2759"/>
<feature type="non-terminal residue" evidence="2">
    <location>
        <position position="124"/>
    </location>
</feature>
<dbReference type="EMBL" id="GDQN01004009">
    <property type="protein sequence ID" value="JAT87045.1"/>
    <property type="molecule type" value="Transcribed_RNA"/>
</dbReference>
<feature type="compositionally biased region" description="Low complexity" evidence="1">
    <location>
        <begin position="41"/>
        <end position="62"/>
    </location>
</feature>
<feature type="compositionally biased region" description="Polar residues" evidence="1">
    <location>
        <begin position="1"/>
        <end position="23"/>
    </location>
</feature>
<organism evidence="2">
    <name type="scientific">Pectinophora gossypiella</name>
    <name type="common">Cotton pink bollworm</name>
    <name type="synonym">Depressaria gossypiella</name>
    <dbReference type="NCBI Taxonomy" id="13191"/>
    <lineage>
        <taxon>Eukaryota</taxon>
        <taxon>Metazoa</taxon>
        <taxon>Ecdysozoa</taxon>
        <taxon>Arthropoda</taxon>
        <taxon>Hexapoda</taxon>
        <taxon>Insecta</taxon>
        <taxon>Pterygota</taxon>
        <taxon>Neoptera</taxon>
        <taxon>Endopterygota</taxon>
        <taxon>Lepidoptera</taxon>
        <taxon>Glossata</taxon>
        <taxon>Ditrysia</taxon>
        <taxon>Gelechioidea</taxon>
        <taxon>Gelechiidae</taxon>
        <taxon>Apatetrinae</taxon>
        <taxon>Pectinophora</taxon>
    </lineage>
</organism>
<gene>
    <name evidence="2" type="ORF">g.2063</name>
</gene>
<proteinExistence type="predicted"/>
<evidence type="ECO:0000313" key="2">
    <source>
        <dbReference type="EMBL" id="JAT87045.1"/>
    </source>
</evidence>
<reference evidence="2" key="1">
    <citation type="submission" date="2015-09" db="EMBL/GenBank/DDBJ databases">
        <title>De novo assembly of Pectinophora gossypiella (Pink Bollworm) gut transcriptome.</title>
        <authorList>
            <person name="Tassone E.E."/>
        </authorList>
    </citation>
    <scope>NUCLEOTIDE SEQUENCE</scope>
</reference>
<sequence>GGRLYTTRNNTSKKSCPPATQSYFAPRRSLLHSSSTLHRSLEATTSKLASSSASDSYHTPTSTSETKRSPYFQTPTTMAMYATTRETTDQPSMDTRQERLGMDDGQRSPVVTTDQMSDMHAMVV</sequence>
<protein>
    <submittedName>
        <fullName evidence="2">Uncharacterized protein</fullName>
    </submittedName>
</protein>